<sequence>MKEAEVAQKSVVEAEERVAVAMNEKEVAVKEVEVGRKSVAVAEVRVAEATNTKVVERKRAEEAEHRLKRLKEKVLEDLGGREKWTRKMEEELKGLRGEVEQTKSTGAKRGAEEPDNVSGMEEEGENSGVVGRVREKGNAWMDGLFAG</sequence>
<accession>A0A317SLL9</accession>
<name>A0A317SLL9_9PEZI</name>
<dbReference type="AlphaFoldDB" id="A0A317SLL9"/>
<protein>
    <submittedName>
        <fullName evidence="2">Uncharacterized protein</fullName>
    </submittedName>
</protein>
<dbReference type="EMBL" id="PYWC01000049">
    <property type="protein sequence ID" value="PWW75223.1"/>
    <property type="molecule type" value="Genomic_DNA"/>
</dbReference>
<dbReference type="Proteomes" id="UP000246991">
    <property type="component" value="Unassembled WGS sequence"/>
</dbReference>
<proteinExistence type="predicted"/>
<evidence type="ECO:0000313" key="3">
    <source>
        <dbReference type="Proteomes" id="UP000246991"/>
    </source>
</evidence>
<reference evidence="2 3" key="1">
    <citation type="submission" date="2018-03" db="EMBL/GenBank/DDBJ databases">
        <title>Genomes of Pezizomycetes fungi and the evolution of truffles.</title>
        <authorList>
            <person name="Murat C."/>
            <person name="Payen T."/>
            <person name="Noel B."/>
            <person name="Kuo A."/>
            <person name="Martin F.M."/>
        </authorList>
    </citation>
    <scope>NUCLEOTIDE SEQUENCE [LARGE SCALE GENOMIC DNA]</scope>
    <source>
        <strain evidence="2">091103-1</strain>
    </source>
</reference>
<feature type="compositionally biased region" description="Basic and acidic residues" evidence="1">
    <location>
        <begin position="92"/>
        <end position="101"/>
    </location>
</feature>
<comment type="caution">
    <text evidence="2">The sequence shown here is derived from an EMBL/GenBank/DDBJ whole genome shotgun (WGS) entry which is preliminary data.</text>
</comment>
<keyword evidence="3" id="KW-1185">Reference proteome</keyword>
<feature type="region of interest" description="Disordered" evidence="1">
    <location>
        <begin position="92"/>
        <end position="134"/>
    </location>
</feature>
<gene>
    <name evidence="2" type="ORF">C7212DRAFT_345209</name>
</gene>
<organism evidence="2 3">
    <name type="scientific">Tuber magnatum</name>
    <name type="common">white Piedmont truffle</name>
    <dbReference type="NCBI Taxonomy" id="42249"/>
    <lineage>
        <taxon>Eukaryota</taxon>
        <taxon>Fungi</taxon>
        <taxon>Dikarya</taxon>
        <taxon>Ascomycota</taxon>
        <taxon>Pezizomycotina</taxon>
        <taxon>Pezizomycetes</taxon>
        <taxon>Pezizales</taxon>
        <taxon>Tuberaceae</taxon>
        <taxon>Tuber</taxon>
    </lineage>
</organism>
<evidence type="ECO:0000256" key="1">
    <source>
        <dbReference type="SAM" id="MobiDB-lite"/>
    </source>
</evidence>
<evidence type="ECO:0000313" key="2">
    <source>
        <dbReference type="EMBL" id="PWW75223.1"/>
    </source>
</evidence>